<dbReference type="Pfam" id="PF00520">
    <property type="entry name" value="Ion_trans"/>
    <property type="match status" value="1"/>
</dbReference>
<proteinExistence type="predicted"/>
<dbReference type="SUPFAM" id="SSF81324">
    <property type="entry name" value="Voltage-gated potassium channels"/>
    <property type="match status" value="1"/>
</dbReference>
<feature type="region of interest" description="Disordered" evidence="6">
    <location>
        <begin position="275"/>
        <end position="307"/>
    </location>
</feature>
<evidence type="ECO:0000256" key="2">
    <source>
        <dbReference type="ARBA" id="ARBA00022692"/>
    </source>
</evidence>
<feature type="transmembrane region" description="Helical" evidence="7">
    <location>
        <begin position="97"/>
        <end position="124"/>
    </location>
</feature>
<dbReference type="GO" id="GO:0016020">
    <property type="term" value="C:membrane"/>
    <property type="evidence" value="ECO:0007669"/>
    <property type="project" value="UniProtKB-SubCell"/>
</dbReference>
<dbReference type="GO" id="GO:0006816">
    <property type="term" value="P:calcium ion transport"/>
    <property type="evidence" value="ECO:0007669"/>
    <property type="project" value="InterPro"/>
</dbReference>
<keyword evidence="5" id="KW-0175">Coiled coil</keyword>
<accession>A0A7S3B0U5</accession>
<sequence>MKVVEAVTSNATSLLWTLGFLCVVMYVFAVVGFSLHHLRDFFEPGFCDSIIECSMTLVTRGLRDNDLNAVTLENNYDNHLPEFLAPRFYHDVGVPPIVYLLLFYLVVGVVLLNVVFGIIIDSFADLRGSELARKTDMASRCFICGLDRLTLDTKGGGFLHHVDGPHNMWAYLKLIVSLRVKDPNDYNGWEQYVAQSLTQKPPPFLPFNSCMAMQELEEEEEEASRTMRQFQQGVHAKLNETVQVQRKLQQELQAIREQMATAEQPSLLLRQPSPLATRRWGDGAEGATTPREGDGAEGATAHREFLL</sequence>
<dbReference type="InterPro" id="IPR015925">
    <property type="entry name" value="Ryanodine_IP3_receptor"/>
</dbReference>
<dbReference type="Gene3D" id="1.10.287.70">
    <property type="match status" value="1"/>
</dbReference>
<feature type="domain" description="Ion transport" evidence="8">
    <location>
        <begin position="3"/>
        <end position="127"/>
    </location>
</feature>
<feature type="transmembrane region" description="Helical" evidence="7">
    <location>
        <begin position="12"/>
        <end position="35"/>
    </location>
</feature>
<dbReference type="PANTHER" id="PTHR13715:SF99">
    <property type="entry name" value="INOSITOL 1,4,5-TRISPHOSPHATE RECEPTOR-LIKE PROTEIN A"/>
    <property type="match status" value="1"/>
</dbReference>
<evidence type="ECO:0000256" key="4">
    <source>
        <dbReference type="ARBA" id="ARBA00023136"/>
    </source>
</evidence>
<evidence type="ECO:0000256" key="7">
    <source>
        <dbReference type="SAM" id="Phobius"/>
    </source>
</evidence>
<reference evidence="9" key="1">
    <citation type="submission" date="2021-01" db="EMBL/GenBank/DDBJ databases">
        <authorList>
            <person name="Corre E."/>
            <person name="Pelletier E."/>
            <person name="Niang G."/>
            <person name="Scheremetjew M."/>
            <person name="Finn R."/>
            <person name="Kale V."/>
            <person name="Holt S."/>
            <person name="Cochrane G."/>
            <person name="Meng A."/>
            <person name="Brown T."/>
            <person name="Cohen L."/>
        </authorList>
    </citation>
    <scope>NUCLEOTIDE SEQUENCE</scope>
    <source>
        <strain evidence="9">CCMP281</strain>
    </source>
</reference>
<organism evidence="9">
    <name type="scientific">Haptolina ericina</name>
    <dbReference type="NCBI Taxonomy" id="156174"/>
    <lineage>
        <taxon>Eukaryota</taxon>
        <taxon>Haptista</taxon>
        <taxon>Haptophyta</taxon>
        <taxon>Prymnesiophyceae</taxon>
        <taxon>Prymnesiales</taxon>
        <taxon>Prymnesiaceae</taxon>
        <taxon>Haptolina</taxon>
    </lineage>
</organism>
<comment type="subcellular location">
    <subcellularLocation>
        <location evidence="1">Membrane</location>
        <topology evidence="1">Multi-pass membrane protein</topology>
    </subcellularLocation>
</comment>
<evidence type="ECO:0000259" key="8">
    <source>
        <dbReference type="Pfam" id="PF00520"/>
    </source>
</evidence>
<evidence type="ECO:0000313" key="9">
    <source>
        <dbReference type="EMBL" id="CAE0121442.1"/>
    </source>
</evidence>
<evidence type="ECO:0000256" key="3">
    <source>
        <dbReference type="ARBA" id="ARBA00022989"/>
    </source>
</evidence>
<name>A0A7S3B0U5_9EUKA</name>
<keyword evidence="4 7" id="KW-0472">Membrane</keyword>
<protein>
    <recommendedName>
        <fullName evidence="8">Ion transport domain-containing protein</fullName>
    </recommendedName>
</protein>
<evidence type="ECO:0000256" key="6">
    <source>
        <dbReference type="SAM" id="MobiDB-lite"/>
    </source>
</evidence>
<dbReference type="GO" id="GO:0005216">
    <property type="term" value="F:monoatomic ion channel activity"/>
    <property type="evidence" value="ECO:0007669"/>
    <property type="project" value="InterPro"/>
</dbReference>
<dbReference type="AlphaFoldDB" id="A0A7S3B0U5"/>
<dbReference type="PANTHER" id="PTHR13715">
    <property type="entry name" value="RYANODINE RECEPTOR AND IP3 RECEPTOR"/>
    <property type="match status" value="1"/>
</dbReference>
<dbReference type="EMBL" id="HBHX01039925">
    <property type="protein sequence ID" value="CAE0121442.1"/>
    <property type="molecule type" value="Transcribed_RNA"/>
</dbReference>
<dbReference type="InterPro" id="IPR005821">
    <property type="entry name" value="Ion_trans_dom"/>
</dbReference>
<keyword evidence="2 7" id="KW-0812">Transmembrane</keyword>
<keyword evidence="3 7" id="KW-1133">Transmembrane helix</keyword>
<feature type="coiled-coil region" evidence="5">
    <location>
        <begin position="213"/>
        <end position="258"/>
    </location>
</feature>
<evidence type="ECO:0000256" key="1">
    <source>
        <dbReference type="ARBA" id="ARBA00004141"/>
    </source>
</evidence>
<evidence type="ECO:0000256" key="5">
    <source>
        <dbReference type="SAM" id="Coils"/>
    </source>
</evidence>
<gene>
    <name evidence="9" type="ORF">HERI1096_LOCUS22143</name>
</gene>